<keyword evidence="2" id="KW-0808">Transferase</keyword>
<reference evidence="2 3" key="1">
    <citation type="journal article" date="2024" name="Proc. Natl. Acad. Sci. U.S.A.">
        <title>The evolutionary genomics of adaptation to stress in wild rhizobium bacteria.</title>
        <authorList>
            <person name="Kehlet-Delgado H."/>
            <person name="Montoya A.P."/>
            <person name="Jensen K.T."/>
            <person name="Wendlandt C.E."/>
            <person name="Dexheimer C."/>
            <person name="Roberts M."/>
            <person name="Torres Martinez L."/>
            <person name="Friesen M.L."/>
            <person name="Griffitts J.S."/>
            <person name="Porter S.S."/>
        </authorList>
    </citation>
    <scope>NUCLEOTIDE SEQUENCE [LARGE SCALE GENOMIC DNA]</scope>
    <source>
        <strain evidence="2 3">M0729</strain>
    </source>
</reference>
<dbReference type="GO" id="GO:0016757">
    <property type="term" value="F:glycosyltransferase activity"/>
    <property type="evidence" value="ECO:0007669"/>
    <property type="project" value="UniProtKB-KW"/>
</dbReference>
<dbReference type="EC" id="2.4.-.-" evidence="2"/>
<accession>A0ABV1YJL5</accession>
<gene>
    <name evidence="2" type="ORF">NKI33_20555</name>
</gene>
<dbReference type="EMBL" id="JAMYPJ010000031">
    <property type="protein sequence ID" value="MER8935338.1"/>
    <property type="molecule type" value="Genomic_DNA"/>
</dbReference>
<evidence type="ECO:0000313" key="3">
    <source>
        <dbReference type="Proteomes" id="UP001464387"/>
    </source>
</evidence>
<organism evidence="2 3">
    <name type="scientific">Mesorhizobium opportunistum</name>
    <dbReference type="NCBI Taxonomy" id="593909"/>
    <lineage>
        <taxon>Bacteria</taxon>
        <taxon>Pseudomonadati</taxon>
        <taxon>Pseudomonadota</taxon>
        <taxon>Alphaproteobacteria</taxon>
        <taxon>Hyphomicrobiales</taxon>
        <taxon>Phyllobacteriaceae</taxon>
        <taxon>Mesorhizobium</taxon>
    </lineage>
</organism>
<protein>
    <submittedName>
        <fullName evidence="2">Glycosyltransferase</fullName>
        <ecNumber evidence="2">2.4.-.-</ecNumber>
    </submittedName>
</protein>
<dbReference type="SUPFAM" id="SSF53756">
    <property type="entry name" value="UDP-Glycosyltransferase/glycogen phosphorylase"/>
    <property type="match status" value="1"/>
</dbReference>
<keyword evidence="2" id="KW-0328">Glycosyltransferase</keyword>
<sequence length="398" mass="43094">MNASSWRSAADSWEACVHTSVLHTITSLDVGGAQVMLARFLGRIDQNRFSSSVLSLLSPGPLAAQVKHANSGLVSISMTERPRPRDVFRLTRSISRAAPDLLHGWMYHGNVAATLGSVLGLNFSPVIWSIHHTVRDLADEKPLTRQLIRLSARLSSRASAISYCSRVAADDHERLGFDPRRRVVIPNGTDCDQFSPAADAGAKLRHLFGLPPERLIIGHVARFHPMKDQISLVRAISRVLAQGYDVQGVFIGEGHADGPVRRAARDLGIDDRITTPGIRGDVADLMPGFDVYALCSAWGEAFSLAAGEAMASGVPAVVTAVGDSGWLVGDSGVVVPPRDSEALAAGLIRLVCLEPAQRRALGQQARRRVMENFSLSLYVDRHLELYATALGRRRHISS</sequence>
<name>A0ABV1YJL5_9HYPH</name>
<dbReference type="Proteomes" id="UP001464387">
    <property type="component" value="Unassembled WGS sequence"/>
</dbReference>
<dbReference type="InterPro" id="IPR028098">
    <property type="entry name" value="Glyco_trans_4-like_N"/>
</dbReference>
<dbReference type="Gene3D" id="3.40.50.2000">
    <property type="entry name" value="Glycogen Phosphorylase B"/>
    <property type="match status" value="2"/>
</dbReference>
<dbReference type="Pfam" id="PF13439">
    <property type="entry name" value="Glyco_transf_4"/>
    <property type="match status" value="1"/>
</dbReference>
<evidence type="ECO:0000259" key="1">
    <source>
        <dbReference type="Pfam" id="PF13439"/>
    </source>
</evidence>
<dbReference type="RefSeq" id="WP_287269681.1">
    <property type="nucleotide sequence ID" value="NZ_JAMYMY010000045.1"/>
</dbReference>
<dbReference type="PANTHER" id="PTHR12526">
    <property type="entry name" value="GLYCOSYLTRANSFERASE"/>
    <property type="match status" value="1"/>
</dbReference>
<keyword evidence="3" id="KW-1185">Reference proteome</keyword>
<evidence type="ECO:0000313" key="2">
    <source>
        <dbReference type="EMBL" id="MER8935338.1"/>
    </source>
</evidence>
<dbReference type="Pfam" id="PF13692">
    <property type="entry name" value="Glyco_trans_1_4"/>
    <property type="match status" value="1"/>
</dbReference>
<comment type="caution">
    <text evidence="2">The sequence shown here is derived from an EMBL/GenBank/DDBJ whole genome shotgun (WGS) entry which is preliminary data.</text>
</comment>
<feature type="domain" description="Glycosyltransferase subfamily 4-like N-terminal" evidence="1">
    <location>
        <begin position="30"/>
        <end position="192"/>
    </location>
</feature>
<proteinExistence type="predicted"/>